<dbReference type="EMBL" id="SLZR01000003">
    <property type="protein sequence ID" value="TCS42403.1"/>
    <property type="molecule type" value="Genomic_DNA"/>
</dbReference>
<dbReference type="PANTHER" id="PTHR21392:SF1">
    <property type="entry name" value="TRNA-URIDINE AMINOCARBOXYPROPYLTRANSFERASE"/>
    <property type="match status" value="1"/>
</dbReference>
<dbReference type="PANTHER" id="PTHR21392">
    <property type="entry name" value="TRNA-URIDINE AMINOCARBOXYPROPYLTRANSFERASE 2"/>
    <property type="match status" value="1"/>
</dbReference>
<keyword evidence="2" id="KW-0808">Transferase</keyword>
<evidence type="ECO:0000259" key="5">
    <source>
        <dbReference type="SMART" id="SM01144"/>
    </source>
</evidence>
<feature type="domain" description="DTW" evidence="5">
    <location>
        <begin position="27"/>
        <end position="221"/>
    </location>
</feature>
<comment type="caution">
    <text evidence="6">The sequence shown here is derived from an EMBL/GenBank/DDBJ whole genome shotgun (WGS) entry which is preliminary data.</text>
</comment>
<sequence>MTKHAVHRLFEERLSRATRPFQARGKLVVRCPRCRIHQSYCICNLVPELHSAAGFLLLFYDDEVLKPSNSGKLIADLIPDTYAFIWQRTEVNPQVLTLLQQEQWYPVLVFPAEYALAEREVFEDELKVPEHKRPLFILFDGTWREAKKMFRKSPYLDQFPVLSITPEALSKFQIRKSSRGHQLATAEVAASVLSVFGEHGNGAVMNAWFDLFNYRYQQGKTAVNLGNEHAERDFLAAVERLKV</sequence>
<dbReference type="InterPro" id="IPR039262">
    <property type="entry name" value="DTWD2/TAPT"/>
</dbReference>
<keyword evidence="4" id="KW-0819">tRNA processing</keyword>
<evidence type="ECO:0000313" key="6">
    <source>
        <dbReference type="EMBL" id="TCS42403.1"/>
    </source>
</evidence>
<organism evidence="6 7">
    <name type="scientific">Reinekea marinisedimentorum</name>
    <dbReference type="NCBI Taxonomy" id="230495"/>
    <lineage>
        <taxon>Bacteria</taxon>
        <taxon>Pseudomonadati</taxon>
        <taxon>Pseudomonadota</taxon>
        <taxon>Gammaproteobacteria</taxon>
        <taxon>Oceanospirillales</taxon>
        <taxon>Saccharospirillaceae</taxon>
        <taxon>Reinekea</taxon>
    </lineage>
</organism>
<dbReference type="GO" id="GO:0008033">
    <property type="term" value="P:tRNA processing"/>
    <property type="evidence" value="ECO:0007669"/>
    <property type="project" value="UniProtKB-KW"/>
</dbReference>
<dbReference type="Pfam" id="PF03942">
    <property type="entry name" value="DTW"/>
    <property type="match status" value="1"/>
</dbReference>
<dbReference type="InterPro" id="IPR005636">
    <property type="entry name" value="DTW"/>
</dbReference>
<name>A0A4R3I828_9GAMM</name>
<proteinExistence type="predicted"/>
<evidence type="ECO:0000256" key="4">
    <source>
        <dbReference type="ARBA" id="ARBA00022694"/>
    </source>
</evidence>
<dbReference type="Proteomes" id="UP000295793">
    <property type="component" value="Unassembled WGS sequence"/>
</dbReference>
<keyword evidence="7" id="KW-1185">Reference proteome</keyword>
<evidence type="ECO:0000313" key="7">
    <source>
        <dbReference type="Proteomes" id="UP000295793"/>
    </source>
</evidence>
<dbReference type="EC" id="2.5.1.25" evidence="1"/>
<protein>
    <recommendedName>
        <fullName evidence="1">tRNA-uridine aminocarboxypropyltransferase</fullName>
        <ecNumber evidence="1">2.5.1.25</ecNumber>
    </recommendedName>
</protein>
<evidence type="ECO:0000256" key="3">
    <source>
        <dbReference type="ARBA" id="ARBA00022691"/>
    </source>
</evidence>
<accession>A0A4R3I828</accession>
<keyword evidence="3" id="KW-0949">S-adenosyl-L-methionine</keyword>
<reference evidence="6 7" key="1">
    <citation type="submission" date="2019-03" db="EMBL/GenBank/DDBJ databases">
        <title>Genomic Encyclopedia of Archaeal and Bacterial Type Strains, Phase II (KMG-II): from individual species to whole genera.</title>
        <authorList>
            <person name="Goeker M."/>
        </authorList>
    </citation>
    <scope>NUCLEOTIDE SEQUENCE [LARGE SCALE GENOMIC DNA]</scope>
    <source>
        <strain evidence="6 7">DSM 15388</strain>
    </source>
</reference>
<dbReference type="AlphaFoldDB" id="A0A4R3I828"/>
<evidence type="ECO:0000256" key="1">
    <source>
        <dbReference type="ARBA" id="ARBA00012386"/>
    </source>
</evidence>
<dbReference type="RefSeq" id="WP_132700328.1">
    <property type="nucleotide sequence ID" value="NZ_SLZR01000003.1"/>
</dbReference>
<dbReference type="SMART" id="SM01144">
    <property type="entry name" value="DTW"/>
    <property type="match status" value="1"/>
</dbReference>
<dbReference type="OrthoDB" id="370626at2"/>
<gene>
    <name evidence="6" type="ORF">BCF53_10364</name>
</gene>
<evidence type="ECO:0000256" key="2">
    <source>
        <dbReference type="ARBA" id="ARBA00022679"/>
    </source>
</evidence>
<dbReference type="GO" id="GO:0016432">
    <property type="term" value="F:tRNA-uridine aminocarboxypropyltransferase activity"/>
    <property type="evidence" value="ECO:0007669"/>
    <property type="project" value="UniProtKB-EC"/>
</dbReference>